<organism evidence="1 2">
    <name type="scientific">Leptospira alstonii serovar Sichuan str. 79601</name>
    <dbReference type="NCBI Taxonomy" id="1218565"/>
    <lineage>
        <taxon>Bacteria</taxon>
        <taxon>Pseudomonadati</taxon>
        <taxon>Spirochaetota</taxon>
        <taxon>Spirochaetia</taxon>
        <taxon>Leptospirales</taxon>
        <taxon>Leptospiraceae</taxon>
        <taxon>Leptospira</taxon>
    </lineage>
</organism>
<name>M6D1G9_9LEPT</name>
<accession>M6D1G9</accession>
<dbReference type="Proteomes" id="UP000011988">
    <property type="component" value="Unassembled WGS sequence"/>
</dbReference>
<gene>
    <name evidence="1" type="ORF">LEP1GSC194_1586</name>
</gene>
<reference evidence="1 2" key="1">
    <citation type="submission" date="2013-01" db="EMBL/GenBank/DDBJ databases">
        <authorList>
            <person name="Harkins D.M."/>
            <person name="Durkin A.S."/>
            <person name="Brinkac L.M."/>
            <person name="Haft D.H."/>
            <person name="Selengut J.D."/>
            <person name="Sanka R."/>
            <person name="DePew J."/>
            <person name="Purushe J."/>
            <person name="Galloway R.L."/>
            <person name="Vinetz J.M."/>
            <person name="Sutton G.G."/>
            <person name="Nierman W.C."/>
            <person name="Fouts D.E."/>
        </authorList>
    </citation>
    <scope>NUCLEOTIDE SEQUENCE [LARGE SCALE GENOMIC DNA]</scope>
    <source>
        <strain evidence="1 2">79601</strain>
    </source>
</reference>
<dbReference type="PATRIC" id="fig|1218565.3.peg.1095"/>
<evidence type="ECO:0000313" key="1">
    <source>
        <dbReference type="EMBL" id="EMJ96536.1"/>
    </source>
</evidence>
<protein>
    <submittedName>
        <fullName evidence="1">Uncharacterized protein</fullName>
    </submittedName>
</protein>
<sequence length="40" mass="4757">MGNAGANLQNIEYVEIWKTKSEFRNRLQKRSLTRFLFSPL</sequence>
<evidence type="ECO:0000313" key="2">
    <source>
        <dbReference type="Proteomes" id="UP000011988"/>
    </source>
</evidence>
<dbReference type="AlphaFoldDB" id="M6D1G9"/>
<comment type="caution">
    <text evidence="1">The sequence shown here is derived from an EMBL/GenBank/DDBJ whole genome shotgun (WGS) entry which is preliminary data.</text>
</comment>
<dbReference type="EMBL" id="ANIK01000019">
    <property type="protein sequence ID" value="EMJ96536.1"/>
    <property type="molecule type" value="Genomic_DNA"/>
</dbReference>
<proteinExistence type="predicted"/>